<organism evidence="2 3">
    <name type="scientific">Roseateles oligotrophus</name>
    <dbReference type="NCBI Taxonomy" id="1769250"/>
    <lineage>
        <taxon>Bacteria</taxon>
        <taxon>Pseudomonadati</taxon>
        <taxon>Pseudomonadota</taxon>
        <taxon>Betaproteobacteria</taxon>
        <taxon>Burkholderiales</taxon>
        <taxon>Sphaerotilaceae</taxon>
        <taxon>Roseateles</taxon>
    </lineage>
</organism>
<name>A0ABT2YGA0_9BURK</name>
<dbReference type="Proteomes" id="UP001209701">
    <property type="component" value="Unassembled WGS sequence"/>
</dbReference>
<reference evidence="2 3" key="1">
    <citation type="submission" date="2021-11" db="EMBL/GenBank/DDBJ databases">
        <authorList>
            <person name="Liang Q."/>
            <person name="Mou H."/>
            <person name="Liu Z."/>
        </authorList>
    </citation>
    <scope>NUCLEOTIDE SEQUENCE [LARGE SCALE GENOMIC DNA]</scope>
    <source>
        <strain evidence="2 3">CHU3</strain>
    </source>
</reference>
<feature type="region of interest" description="Disordered" evidence="1">
    <location>
        <begin position="282"/>
        <end position="329"/>
    </location>
</feature>
<evidence type="ECO:0000256" key="1">
    <source>
        <dbReference type="SAM" id="MobiDB-lite"/>
    </source>
</evidence>
<evidence type="ECO:0000313" key="2">
    <source>
        <dbReference type="EMBL" id="MCV2369054.1"/>
    </source>
</evidence>
<sequence length="329" mass="35326">MSEAGFKHYLQIEASQTQGRMARAKLAQEKSEIEAQQNSAAWGKLRQRWAAEALQSQLLQLVVPSGPPRASKLTAQRRHSYREHLAKIIAEALNPPDVASPAPGLEILARKVIARGQELAALGTTSELPGRLCAMCGGGCCTQGGNEAYLTASTVRRVMAEQPRLQSAGELMALYIDRLPSKVQAGSCINHGSQGCVLTRAMRSDICNNYACEALARLQYAQRQAKNSSPQHAEIAVLVLRRKQDNWLRGTLGLDNAIKSGALLSEAGVTRVTASRLLGQKSAKRSQLAKSHKAGGQAQSEPISASISAPPSQPSPDLEGNTEYCLPSR</sequence>
<protein>
    <submittedName>
        <fullName evidence="2">Uncharacterized protein</fullName>
    </submittedName>
</protein>
<feature type="compositionally biased region" description="Low complexity" evidence="1">
    <location>
        <begin position="297"/>
        <end position="310"/>
    </location>
</feature>
<dbReference type="RefSeq" id="WP_263571637.1">
    <property type="nucleotide sequence ID" value="NZ_JAJIRN010000005.1"/>
</dbReference>
<comment type="caution">
    <text evidence="2">The sequence shown here is derived from an EMBL/GenBank/DDBJ whole genome shotgun (WGS) entry which is preliminary data.</text>
</comment>
<keyword evidence="3" id="KW-1185">Reference proteome</keyword>
<accession>A0ABT2YGA0</accession>
<proteinExistence type="predicted"/>
<evidence type="ECO:0000313" key="3">
    <source>
        <dbReference type="Proteomes" id="UP001209701"/>
    </source>
</evidence>
<dbReference type="EMBL" id="JAJIRN010000005">
    <property type="protein sequence ID" value="MCV2369054.1"/>
    <property type="molecule type" value="Genomic_DNA"/>
</dbReference>
<gene>
    <name evidence="2" type="ORF">LNV07_13280</name>
</gene>